<dbReference type="InterPro" id="IPR014710">
    <property type="entry name" value="RmlC-like_jellyroll"/>
</dbReference>
<organism evidence="6 7">
    <name type="scientific">Colwellia echini</name>
    <dbReference type="NCBI Taxonomy" id="1982103"/>
    <lineage>
        <taxon>Bacteria</taxon>
        <taxon>Pseudomonadati</taxon>
        <taxon>Pseudomonadota</taxon>
        <taxon>Gammaproteobacteria</taxon>
        <taxon>Alteromonadales</taxon>
        <taxon>Colwelliaceae</taxon>
        <taxon>Colwellia</taxon>
    </lineage>
</organism>
<feature type="domain" description="Cyclic nucleotide-binding" evidence="4">
    <location>
        <begin position="356"/>
        <end position="470"/>
    </location>
</feature>
<dbReference type="Pfam" id="PF13247">
    <property type="entry name" value="Fer4_11"/>
    <property type="match status" value="1"/>
</dbReference>
<dbReference type="InterPro" id="IPR036188">
    <property type="entry name" value="FAD/NAD-bd_sf"/>
</dbReference>
<dbReference type="SMART" id="SM00100">
    <property type="entry name" value="cNMP"/>
    <property type="match status" value="2"/>
</dbReference>
<dbReference type="Gene3D" id="3.50.50.60">
    <property type="entry name" value="FAD/NAD(P)-binding domain"/>
    <property type="match status" value="2"/>
</dbReference>
<dbReference type="SUPFAM" id="SSF51206">
    <property type="entry name" value="cAMP-binding domain-like"/>
    <property type="match status" value="2"/>
</dbReference>
<dbReference type="InterPro" id="IPR017896">
    <property type="entry name" value="4Fe4S_Fe-S-bd"/>
</dbReference>
<dbReference type="Gene3D" id="3.30.70.20">
    <property type="match status" value="2"/>
</dbReference>
<comment type="caution">
    <text evidence="6">The sequence shown here is derived from an EMBL/GenBank/DDBJ whole genome shotgun (WGS) entry which is preliminary data.</text>
</comment>
<evidence type="ECO:0000259" key="5">
    <source>
        <dbReference type="PROSITE" id="PS51379"/>
    </source>
</evidence>
<dbReference type="InterPro" id="IPR017900">
    <property type="entry name" value="4Fe4S_Fe_S_CS"/>
</dbReference>
<evidence type="ECO:0000259" key="4">
    <source>
        <dbReference type="PROSITE" id="PS50042"/>
    </source>
</evidence>
<dbReference type="InterPro" id="IPR018488">
    <property type="entry name" value="cNMP-bd_CS"/>
</dbReference>
<keyword evidence="1" id="KW-0479">Metal-binding</keyword>
<keyword evidence="7" id="KW-1185">Reference proteome</keyword>
<feature type="domain" description="4Fe-4S ferredoxin-type" evidence="5">
    <location>
        <begin position="625"/>
        <end position="657"/>
    </location>
</feature>
<feature type="domain" description="4Fe-4S ferredoxin-type" evidence="5">
    <location>
        <begin position="695"/>
        <end position="723"/>
    </location>
</feature>
<dbReference type="PROSITE" id="PS51379">
    <property type="entry name" value="4FE4S_FER_2"/>
    <property type="match status" value="2"/>
</dbReference>
<evidence type="ECO:0000256" key="1">
    <source>
        <dbReference type="ARBA" id="ARBA00022723"/>
    </source>
</evidence>
<dbReference type="PANTHER" id="PTHR23011:SF28">
    <property type="entry name" value="CYCLIC NUCLEOTIDE-BINDING DOMAIN CONTAINING PROTEIN"/>
    <property type="match status" value="1"/>
</dbReference>
<sequence>MTQQYKIVVIGAGPGGISAAAHAAELDISHVLLEASPKIANTIQKYQKGKHVMAEPSILPLRSPVAFDAGKREAILEEWEKGLAAKGANIQYNAAVSGIEGQEGDFSITLVNGDVIKAEFIILGIGVQGNPRKLGVEGDDAEFVQYTLDNPDDHKNESIVVVGAGDAAIENAVVLAQNNTVYIVNRRDEFARAKEGNLNLITAAIDKEEVECFYNTNPHRVDLTPGQDKPGTFTLKTASGEVTIPVDRIIARLGAIPPRALVESFGIEFPNSDANSIPVLSSQYESNVKGMYVIGALGGYPLIKQAMNQGYEVVEYILGNDINPADHPLLEAKLAALPFDMEVDEILSMMQQQIPVFAPLSALVFRELMLDSTVHVFEPKAEIFQKNDYTNSFYTILQGNVSIEIGPKPIISGQGNFFGEMSLISGRRRSATILAGDDCIVIETPRRTMIKLINSVEAVKRVLDETFIMRTIQGKFAPNLPIEILQPIVSKAQLHQYSPNEVLFKEGDEADCLHVIRSGSVTVSKRVGDKDIPMTYVAANNVVGEMGILGNTTRSATITATVKTETISIDSDSFNDLLAQSPTLRETMELEVQKRHLQNTQLENDKDTGDILSFLMQQGLGEATDVLLINEDACVGCDNCETACAATHEGTSRLNRKAGPTFAHVHVPTSCRHCEDPSCMTDCPPDAIKRGGLGGEVYINDSCIGCGNCERNCPYGVIQMAYPKEKNSNFWSKMFFNVGEKPGDNQVKAGDNIKKAVKCDMCKDVEGGAACVRACPTGAANRISPENFIEVVNL</sequence>
<dbReference type="SUPFAM" id="SSF51905">
    <property type="entry name" value="FAD/NAD(P)-binding domain"/>
    <property type="match status" value="1"/>
</dbReference>
<dbReference type="InterPro" id="IPR018490">
    <property type="entry name" value="cNMP-bd_dom_sf"/>
</dbReference>
<protein>
    <submittedName>
        <fullName evidence="6">Cyclic nucleotide-binding domain-containing protein</fullName>
    </submittedName>
</protein>
<dbReference type="RefSeq" id="WP_101344366.1">
    <property type="nucleotide sequence ID" value="NZ_PJAI02000005.1"/>
</dbReference>
<dbReference type="PRINTS" id="PR00469">
    <property type="entry name" value="PNDRDTASEII"/>
</dbReference>
<dbReference type="PROSITE" id="PS00198">
    <property type="entry name" value="4FE4S_FER_1"/>
    <property type="match status" value="1"/>
</dbReference>
<dbReference type="CDD" id="cd00038">
    <property type="entry name" value="CAP_ED"/>
    <property type="match status" value="2"/>
</dbReference>
<keyword evidence="2" id="KW-0408">Iron</keyword>
<dbReference type="EMBL" id="PJAI02000005">
    <property type="protein sequence ID" value="TYK66294.1"/>
    <property type="molecule type" value="Genomic_DNA"/>
</dbReference>
<keyword evidence="3" id="KW-0411">Iron-sulfur</keyword>
<dbReference type="PANTHER" id="PTHR23011">
    <property type="entry name" value="CYCLIC NUCLEOTIDE-BINDING DOMAIN CONTAINING PROTEIN"/>
    <property type="match status" value="1"/>
</dbReference>
<accession>A0ABY3MYY1</accession>
<dbReference type="Proteomes" id="UP000815846">
    <property type="component" value="Unassembled WGS sequence"/>
</dbReference>
<dbReference type="PROSITE" id="PS50042">
    <property type="entry name" value="CNMP_BINDING_3"/>
    <property type="match status" value="2"/>
</dbReference>
<evidence type="ECO:0000313" key="7">
    <source>
        <dbReference type="Proteomes" id="UP000815846"/>
    </source>
</evidence>
<evidence type="ECO:0000256" key="2">
    <source>
        <dbReference type="ARBA" id="ARBA00023004"/>
    </source>
</evidence>
<name>A0ABY3MYY1_9GAMM</name>
<dbReference type="CDD" id="cd16367">
    <property type="entry name" value="DMSOR_beta_like"/>
    <property type="match status" value="1"/>
</dbReference>
<evidence type="ECO:0000313" key="6">
    <source>
        <dbReference type="EMBL" id="TYK66294.1"/>
    </source>
</evidence>
<dbReference type="Gene3D" id="2.60.120.10">
    <property type="entry name" value="Jelly Rolls"/>
    <property type="match status" value="2"/>
</dbReference>
<evidence type="ECO:0000256" key="3">
    <source>
        <dbReference type="ARBA" id="ARBA00023014"/>
    </source>
</evidence>
<reference evidence="6 7" key="1">
    <citation type="submission" date="2019-08" db="EMBL/GenBank/DDBJ databases">
        <title>Microbe sample from Colwellia echini.</title>
        <authorList>
            <person name="Christiansen L."/>
            <person name="Pathiraja D."/>
            <person name="Schultz-Johansen M."/>
            <person name="Choi I.-G."/>
            <person name="Stougaard P."/>
        </authorList>
    </citation>
    <scope>NUCLEOTIDE SEQUENCE [LARGE SCALE GENOMIC DNA]</scope>
    <source>
        <strain evidence="6 7">A3</strain>
    </source>
</reference>
<dbReference type="PRINTS" id="PR00368">
    <property type="entry name" value="FADPNR"/>
</dbReference>
<proteinExistence type="predicted"/>
<gene>
    <name evidence="6" type="ORF">CWS31_006790</name>
</gene>
<feature type="domain" description="Cyclic nucleotide-binding" evidence="4">
    <location>
        <begin position="476"/>
        <end position="595"/>
    </location>
</feature>
<dbReference type="SUPFAM" id="SSF54862">
    <property type="entry name" value="4Fe-4S ferredoxins"/>
    <property type="match status" value="1"/>
</dbReference>
<dbReference type="PROSITE" id="PS00889">
    <property type="entry name" value="CNMP_BINDING_2"/>
    <property type="match status" value="2"/>
</dbReference>
<dbReference type="Pfam" id="PF00027">
    <property type="entry name" value="cNMP_binding"/>
    <property type="match status" value="2"/>
</dbReference>
<dbReference type="Pfam" id="PF13738">
    <property type="entry name" value="Pyr_redox_3"/>
    <property type="match status" value="1"/>
</dbReference>
<dbReference type="InterPro" id="IPR000595">
    <property type="entry name" value="cNMP-bd_dom"/>
</dbReference>